<feature type="region of interest" description="Disordered" evidence="1">
    <location>
        <begin position="73"/>
        <end position="101"/>
    </location>
</feature>
<protein>
    <submittedName>
        <fullName evidence="2">Uncharacterized protein</fullName>
    </submittedName>
</protein>
<name>A0A5J5EJX3_9PEZI</name>
<evidence type="ECO:0000313" key="2">
    <source>
        <dbReference type="EMBL" id="KAA8895942.1"/>
    </source>
</evidence>
<organism evidence="2 3">
    <name type="scientific">Sphaerosporella brunnea</name>
    <dbReference type="NCBI Taxonomy" id="1250544"/>
    <lineage>
        <taxon>Eukaryota</taxon>
        <taxon>Fungi</taxon>
        <taxon>Dikarya</taxon>
        <taxon>Ascomycota</taxon>
        <taxon>Pezizomycotina</taxon>
        <taxon>Pezizomycetes</taxon>
        <taxon>Pezizales</taxon>
        <taxon>Pyronemataceae</taxon>
        <taxon>Sphaerosporella</taxon>
    </lineage>
</organism>
<reference evidence="2 3" key="1">
    <citation type="submission" date="2019-09" db="EMBL/GenBank/DDBJ databases">
        <title>Draft genome of the ectomycorrhizal ascomycete Sphaerosporella brunnea.</title>
        <authorList>
            <consortium name="DOE Joint Genome Institute"/>
            <person name="Benucci G.M."/>
            <person name="Marozzi G."/>
            <person name="Antonielli L."/>
            <person name="Sanchez S."/>
            <person name="Marco P."/>
            <person name="Wang X."/>
            <person name="Falini L.B."/>
            <person name="Barry K."/>
            <person name="Haridas S."/>
            <person name="Lipzen A."/>
            <person name="Labutti K."/>
            <person name="Grigoriev I.V."/>
            <person name="Murat C."/>
            <person name="Martin F."/>
            <person name="Albertini E."/>
            <person name="Donnini D."/>
            <person name="Bonito G."/>
        </authorList>
    </citation>
    <scope>NUCLEOTIDE SEQUENCE [LARGE SCALE GENOMIC DNA]</scope>
    <source>
        <strain evidence="2 3">Sb_GMNB300</strain>
    </source>
</reference>
<feature type="compositionally biased region" description="Basic and acidic residues" evidence="1">
    <location>
        <begin position="77"/>
        <end position="92"/>
    </location>
</feature>
<dbReference type="Proteomes" id="UP000326924">
    <property type="component" value="Unassembled WGS sequence"/>
</dbReference>
<dbReference type="EMBL" id="VXIS01000235">
    <property type="protein sequence ID" value="KAA8895942.1"/>
    <property type="molecule type" value="Genomic_DNA"/>
</dbReference>
<accession>A0A5J5EJX3</accession>
<keyword evidence="3" id="KW-1185">Reference proteome</keyword>
<proteinExistence type="predicted"/>
<feature type="compositionally biased region" description="Basic residues" evidence="1">
    <location>
        <begin position="1"/>
        <end position="11"/>
    </location>
</feature>
<feature type="region of interest" description="Disordered" evidence="1">
    <location>
        <begin position="1"/>
        <end position="23"/>
    </location>
</feature>
<feature type="region of interest" description="Disordered" evidence="1">
    <location>
        <begin position="118"/>
        <end position="139"/>
    </location>
</feature>
<evidence type="ECO:0000256" key="1">
    <source>
        <dbReference type="SAM" id="MobiDB-lite"/>
    </source>
</evidence>
<dbReference type="AlphaFoldDB" id="A0A5J5EJX3"/>
<evidence type="ECO:0000313" key="3">
    <source>
        <dbReference type="Proteomes" id="UP000326924"/>
    </source>
</evidence>
<comment type="caution">
    <text evidence="2">The sequence shown here is derived from an EMBL/GenBank/DDBJ whole genome shotgun (WGS) entry which is preliminary data.</text>
</comment>
<dbReference type="InParanoid" id="A0A5J5EJX3"/>
<sequence>MSPVLRPRKRKAEGPPTTDTVSGRVSICECGQPIIVAQENVATVQDKEKSTQAWKQVKKAFGFGPQAEVQQASFAAGKDRRPNVEEQVAGHDEEAEEQEEIEYDPVVNDGLAKEDVRLPTDFDADLKSPLERELQAPRT</sequence>
<gene>
    <name evidence="2" type="ORF">FN846DRAFT_911202</name>
</gene>